<organism evidence="1 2">
    <name type="scientific">Planococcus halotolerans</name>
    <dbReference type="NCBI Taxonomy" id="2233542"/>
    <lineage>
        <taxon>Bacteria</taxon>
        <taxon>Bacillati</taxon>
        <taxon>Bacillota</taxon>
        <taxon>Bacilli</taxon>
        <taxon>Bacillales</taxon>
        <taxon>Caryophanaceae</taxon>
        <taxon>Planococcus</taxon>
    </lineage>
</organism>
<sequence length="61" mass="7002">MQPTDKYPDFEEKIAKKIEEEGSEILGLKATLALASLLDEKGIIKYEDYIDKFYESLATEE</sequence>
<accession>A0A365KKF1</accession>
<comment type="caution">
    <text evidence="1">The sequence shown here is derived from an EMBL/GenBank/DDBJ whole genome shotgun (WGS) entry which is preliminary data.</text>
</comment>
<dbReference type="AlphaFoldDB" id="A0A365KKF1"/>
<proteinExistence type="predicted"/>
<keyword evidence="2" id="KW-1185">Reference proteome</keyword>
<dbReference type="EMBL" id="QLZR01000009">
    <property type="protein sequence ID" value="RAZ73617.1"/>
    <property type="molecule type" value="Genomic_DNA"/>
</dbReference>
<evidence type="ECO:0000313" key="2">
    <source>
        <dbReference type="Proteomes" id="UP000251002"/>
    </source>
</evidence>
<name>A0A365KKF1_9BACL</name>
<protein>
    <submittedName>
        <fullName evidence="1">Uncharacterized protein</fullName>
    </submittedName>
</protein>
<gene>
    <name evidence="1" type="ORF">DP120_16915</name>
</gene>
<evidence type="ECO:0000313" key="1">
    <source>
        <dbReference type="EMBL" id="RAZ73617.1"/>
    </source>
</evidence>
<dbReference type="Proteomes" id="UP000251002">
    <property type="component" value="Unassembled WGS sequence"/>
</dbReference>
<reference evidence="1 2" key="1">
    <citation type="submission" date="2018-06" db="EMBL/GenBank/DDBJ databases">
        <title>The draft genome sequences of strains SCU63 and S1.</title>
        <authorList>
            <person name="Gan L."/>
        </authorList>
    </citation>
    <scope>NUCLEOTIDE SEQUENCE [LARGE SCALE GENOMIC DNA]</scope>
    <source>
        <strain evidence="1 2">SCU63</strain>
    </source>
</reference>
<dbReference type="RefSeq" id="WP_112224807.1">
    <property type="nucleotide sequence ID" value="NZ_CP196859.1"/>
</dbReference>